<evidence type="ECO:0000313" key="3">
    <source>
        <dbReference type="EMBL" id="OTF90940.1"/>
    </source>
</evidence>
<feature type="region of interest" description="Disordered" evidence="1">
    <location>
        <begin position="23"/>
        <end position="57"/>
    </location>
</feature>
<name>A0A251RWW8_HELAN</name>
<evidence type="ECO:0000256" key="1">
    <source>
        <dbReference type="SAM" id="MobiDB-lite"/>
    </source>
</evidence>
<accession>A0A251RWW8</accession>
<organism evidence="3 4">
    <name type="scientific">Helianthus annuus</name>
    <name type="common">Common sunflower</name>
    <dbReference type="NCBI Taxonomy" id="4232"/>
    <lineage>
        <taxon>Eukaryota</taxon>
        <taxon>Viridiplantae</taxon>
        <taxon>Streptophyta</taxon>
        <taxon>Embryophyta</taxon>
        <taxon>Tracheophyta</taxon>
        <taxon>Spermatophyta</taxon>
        <taxon>Magnoliopsida</taxon>
        <taxon>eudicotyledons</taxon>
        <taxon>Gunneridae</taxon>
        <taxon>Pentapetalae</taxon>
        <taxon>asterids</taxon>
        <taxon>campanulids</taxon>
        <taxon>Asterales</taxon>
        <taxon>Asteraceae</taxon>
        <taxon>Asteroideae</taxon>
        <taxon>Heliantheae alliance</taxon>
        <taxon>Heliantheae</taxon>
        <taxon>Helianthus</taxon>
    </lineage>
</organism>
<gene>
    <name evidence="3" type="ORF">HannXRQ_Chr16g0505141</name>
    <name evidence="2" type="ORF">HanXRQr2_Chr16g0731981</name>
</gene>
<dbReference type="AlphaFoldDB" id="A0A251RWW8"/>
<keyword evidence="4" id="KW-1185">Reference proteome</keyword>
<dbReference type="EMBL" id="CM007905">
    <property type="protein sequence ID" value="OTF90940.1"/>
    <property type="molecule type" value="Genomic_DNA"/>
</dbReference>
<feature type="region of interest" description="Disordered" evidence="1">
    <location>
        <begin position="109"/>
        <end position="136"/>
    </location>
</feature>
<dbReference type="EMBL" id="MNCJ02000331">
    <property type="protein sequence ID" value="KAF5758676.1"/>
    <property type="molecule type" value="Genomic_DNA"/>
</dbReference>
<evidence type="ECO:0000313" key="2">
    <source>
        <dbReference type="EMBL" id="KAF5758676.1"/>
    </source>
</evidence>
<dbReference type="Proteomes" id="UP000215914">
    <property type="component" value="Chromosome 16"/>
</dbReference>
<dbReference type="PANTHER" id="PTHR48213:SF1">
    <property type="entry name" value="PROSTATIC SPERMINE-BINDING-LIKE PROTEIN"/>
    <property type="match status" value="1"/>
</dbReference>
<evidence type="ECO:0000313" key="4">
    <source>
        <dbReference type="Proteomes" id="UP000215914"/>
    </source>
</evidence>
<reference evidence="3" key="2">
    <citation type="submission" date="2017-02" db="EMBL/GenBank/DDBJ databases">
        <title>Sunflower complete genome.</title>
        <authorList>
            <person name="Langlade N."/>
            <person name="Munos S."/>
        </authorList>
    </citation>
    <scope>NUCLEOTIDE SEQUENCE [LARGE SCALE GENOMIC DNA]</scope>
    <source>
        <tissue evidence="3">Leaves</tissue>
    </source>
</reference>
<dbReference type="PANTHER" id="PTHR48213">
    <property type="entry name" value="VID27-LIKE PROTEIN"/>
    <property type="match status" value="1"/>
</dbReference>
<protein>
    <submittedName>
        <fullName evidence="3">Uncharacterized protein</fullName>
    </submittedName>
</protein>
<dbReference type="OMA" id="DACEIDH"/>
<dbReference type="Gramene" id="mRNA:HanXRQr2_Chr16g0731981">
    <property type="protein sequence ID" value="mRNA:HanXRQr2_Chr16g0731981"/>
    <property type="gene ID" value="HanXRQr2_Chr16g0731981"/>
</dbReference>
<dbReference type="InParanoid" id="A0A251RWW8"/>
<reference evidence="2" key="3">
    <citation type="submission" date="2020-06" db="EMBL/GenBank/DDBJ databases">
        <title>Helianthus annuus Genome sequencing and assembly Release 2.</title>
        <authorList>
            <person name="Gouzy J."/>
            <person name="Langlade N."/>
            <person name="Munos S."/>
        </authorList>
    </citation>
    <scope>NUCLEOTIDE SEQUENCE</scope>
    <source>
        <tissue evidence="2">Leaves</tissue>
    </source>
</reference>
<dbReference type="OrthoDB" id="1719291at2759"/>
<sequence length="194" mass="21773">MAIKSVITASSLTGEAFESVDVDFSDSDSDSWQVIDASDSDDGNFSYGDVTTTDDEDDDVVPDVDDLLQHPFGSPLSDVSMQSAVEEIAHRLQEVKHAYEIDHIHQIIDDGDLIDGEDDPEDADESDDNADEDDLDDELVPKWLNNKFERQRIRKLGKRAYPKMKKSKRLAYMYNKPGCVHGKHGLGMKHNLMI</sequence>
<proteinExistence type="predicted"/>
<reference evidence="2 4" key="1">
    <citation type="journal article" date="2017" name="Nature">
        <title>The sunflower genome provides insights into oil metabolism, flowering and Asterid evolution.</title>
        <authorList>
            <person name="Badouin H."/>
            <person name="Gouzy J."/>
            <person name="Grassa C.J."/>
            <person name="Murat F."/>
            <person name="Staton S.E."/>
            <person name="Cottret L."/>
            <person name="Lelandais-Briere C."/>
            <person name="Owens G.L."/>
            <person name="Carrere S."/>
            <person name="Mayjonade B."/>
            <person name="Legrand L."/>
            <person name="Gill N."/>
            <person name="Kane N.C."/>
            <person name="Bowers J.E."/>
            <person name="Hubner S."/>
            <person name="Bellec A."/>
            <person name="Berard A."/>
            <person name="Berges H."/>
            <person name="Blanchet N."/>
            <person name="Boniface M.C."/>
            <person name="Brunel D."/>
            <person name="Catrice O."/>
            <person name="Chaidir N."/>
            <person name="Claudel C."/>
            <person name="Donnadieu C."/>
            <person name="Faraut T."/>
            <person name="Fievet G."/>
            <person name="Helmstetter N."/>
            <person name="King M."/>
            <person name="Knapp S.J."/>
            <person name="Lai Z."/>
            <person name="Le Paslier M.C."/>
            <person name="Lippi Y."/>
            <person name="Lorenzon L."/>
            <person name="Mandel J.R."/>
            <person name="Marage G."/>
            <person name="Marchand G."/>
            <person name="Marquand E."/>
            <person name="Bret-Mestries E."/>
            <person name="Morien E."/>
            <person name="Nambeesan S."/>
            <person name="Nguyen T."/>
            <person name="Pegot-Espagnet P."/>
            <person name="Pouilly N."/>
            <person name="Raftis F."/>
            <person name="Sallet E."/>
            <person name="Schiex T."/>
            <person name="Thomas J."/>
            <person name="Vandecasteele C."/>
            <person name="Vares D."/>
            <person name="Vear F."/>
            <person name="Vautrin S."/>
            <person name="Crespi M."/>
            <person name="Mangin B."/>
            <person name="Burke J.M."/>
            <person name="Salse J."/>
            <person name="Munos S."/>
            <person name="Vincourt P."/>
            <person name="Rieseberg L.H."/>
            <person name="Langlade N.B."/>
        </authorList>
    </citation>
    <scope>NUCLEOTIDE SEQUENCE [LARGE SCALE GENOMIC DNA]</scope>
    <source>
        <strain evidence="4">cv. SF193</strain>
        <tissue evidence="2">Leaves</tissue>
    </source>
</reference>